<evidence type="ECO:0000259" key="4">
    <source>
        <dbReference type="Pfam" id="PF14432"/>
    </source>
</evidence>
<dbReference type="InterPro" id="IPR032867">
    <property type="entry name" value="DYW_dom"/>
</dbReference>
<keyword evidence="6" id="KW-1185">Reference proteome</keyword>
<evidence type="ECO:0000256" key="3">
    <source>
        <dbReference type="PROSITE-ProRule" id="PRU00708"/>
    </source>
</evidence>
<dbReference type="Gene3D" id="1.25.40.10">
    <property type="entry name" value="Tetratricopeptide repeat domain"/>
    <property type="match status" value="4"/>
</dbReference>
<dbReference type="Pfam" id="PF01535">
    <property type="entry name" value="PPR"/>
    <property type="match status" value="1"/>
</dbReference>
<dbReference type="InterPro" id="IPR046849">
    <property type="entry name" value="E2_motif"/>
</dbReference>
<feature type="repeat" description="PPR" evidence="3">
    <location>
        <begin position="122"/>
        <end position="156"/>
    </location>
</feature>
<feature type="repeat" description="PPR" evidence="3">
    <location>
        <begin position="223"/>
        <end position="257"/>
    </location>
</feature>
<gene>
    <name evidence="5" type="ORF">RIF29_20682</name>
</gene>
<dbReference type="InterPro" id="IPR046960">
    <property type="entry name" value="PPR_At4g14850-like_plant"/>
</dbReference>
<comment type="caution">
    <text evidence="5">The sequence shown here is derived from an EMBL/GenBank/DDBJ whole genome shotgun (WGS) entry which is preliminary data.</text>
</comment>
<evidence type="ECO:0000256" key="1">
    <source>
        <dbReference type="ARBA" id="ARBA00006643"/>
    </source>
</evidence>
<dbReference type="PROSITE" id="PS51375">
    <property type="entry name" value="PPR"/>
    <property type="match status" value="4"/>
</dbReference>
<evidence type="ECO:0000256" key="2">
    <source>
        <dbReference type="ARBA" id="ARBA00022737"/>
    </source>
</evidence>
<dbReference type="FunFam" id="1.25.40.10:FF:000090">
    <property type="entry name" value="Pentatricopeptide repeat-containing protein, chloroplastic"/>
    <property type="match status" value="1"/>
</dbReference>
<organism evidence="5 6">
    <name type="scientific">Crotalaria pallida</name>
    <name type="common">Smooth rattlebox</name>
    <name type="synonym">Crotalaria striata</name>
    <dbReference type="NCBI Taxonomy" id="3830"/>
    <lineage>
        <taxon>Eukaryota</taxon>
        <taxon>Viridiplantae</taxon>
        <taxon>Streptophyta</taxon>
        <taxon>Embryophyta</taxon>
        <taxon>Tracheophyta</taxon>
        <taxon>Spermatophyta</taxon>
        <taxon>Magnoliopsida</taxon>
        <taxon>eudicotyledons</taxon>
        <taxon>Gunneridae</taxon>
        <taxon>Pentapetalae</taxon>
        <taxon>rosids</taxon>
        <taxon>fabids</taxon>
        <taxon>Fabales</taxon>
        <taxon>Fabaceae</taxon>
        <taxon>Papilionoideae</taxon>
        <taxon>50 kb inversion clade</taxon>
        <taxon>genistoids sensu lato</taxon>
        <taxon>core genistoids</taxon>
        <taxon>Crotalarieae</taxon>
        <taxon>Crotalaria</taxon>
    </lineage>
</organism>
<dbReference type="GO" id="GO:0008270">
    <property type="term" value="F:zinc ion binding"/>
    <property type="evidence" value="ECO:0007669"/>
    <property type="project" value="InterPro"/>
</dbReference>
<dbReference type="EMBL" id="JAYWIO010000004">
    <property type="protein sequence ID" value="KAK7268000.1"/>
    <property type="molecule type" value="Genomic_DNA"/>
</dbReference>
<dbReference type="Pfam" id="PF20430">
    <property type="entry name" value="Eplus_motif"/>
    <property type="match status" value="1"/>
</dbReference>
<comment type="similarity">
    <text evidence="1">Belongs to the PPR family. PCMP-H subfamily.</text>
</comment>
<dbReference type="Proteomes" id="UP001372338">
    <property type="component" value="Unassembled WGS sequence"/>
</dbReference>
<evidence type="ECO:0000313" key="6">
    <source>
        <dbReference type="Proteomes" id="UP001372338"/>
    </source>
</evidence>
<accession>A0AAN9I8X0</accession>
<protein>
    <recommendedName>
        <fullName evidence="4">DYW domain-containing protein</fullName>
    </recommendedName>
</protein>
<proteinExistence type="inferred from homology"/>
<sequence>MSIPHLRPTPKLPLKLANPTTPWNCRLRELSKQRQYPQALTLYIHMLRSSFSPNTFTFPFLLKSCAHLLLPLTGSQLHAHVIRTGSQPDPYIRTSLISMYSKFSLLTNARKVFDDIPHWQNLTICYNAMISGYTFNSEVMEAVALFRQMREEGLVVNSVTMLGLVSGCTVPKQLTVGVCLHGCGVKFGFHRDLSVANCLLTMYVKCGEVEIARKLFDEMCERDLITWNAMISGYAQNGHARHVLELYRQMKLTKMRPDPVTLLGVVSSCANLGAQSIGREVERQIESFGFSSNTFLTNALINMYARCGNLVRARAIFDCMTEKSVISWTAIIGGYGIHGHGEIAVGLFDEMVESGVRPDKTVFVTVLSACSHAGLIDKGLAYFDAMEMKYGLQPGPEHCSCLVDLLGRAGRLKEAMGLIKSMKVKPDGAVWGALLSACKIHKNVELAELAFEHVVELEPTNIGYYVLLSNIYSDAENFEGVLKVRVMMRERKLRKEPGCSYVEYKGKVHLFYSGDRSHPQTEEIYRMLDKLESLVKEIHQPPQKYQGRSEEVLNSAGVHSEKLAIAFGLLNTKSGTEITVMKNLRVCVDCHAFIKLVSRIVNRQFVVRDATRFHHFRDGVCSCKDYCKILWYELQRWFSGNNPGIDSLAGASGIGPFCGIFSQLQLALVMDVVAAK</sequence>
<keyword evidence="2" id="KW-0677">Repeat</keyword>
<name>A0AAN9I8X0_CROPI</name>
<dbReference type="GO" id="GO:0003723">
    <property type="term" value="F:RNA binding"/>
    <property type="evidence" value="ECO:0007669"/>
    <property type="project" value="InterPro"/>
</dbReference>
<dbReference type="PANTHER" id="PTHR47926:SF503">
    <property type="entry name" value="PENTATRICOPEPTIDE REPEAT-CONTAINING PROTEIN"/>
    <property type="match status" value="1"/>
</dbReference>
<feature type="repeat" description="PPR" evidence="3">
    <location>
        <begin position="324"/>
        <end position="358"/>
    </location>
</feature>
<dbReference type="InterPro" id="IPR002885">
    <property type="entry name" value="PPR_rpt"/>
</dbReference>
<dbReference type="FunFam" id="1.25.40.10:FF:000682">
    <property type="entry name" value="Pentatricopeptide repeat-containing protein At3g16610"/>
    <property type="match status" value="1"/>
</dbReference>
<dbReference type="InterPro" id="IPR011990">
    <property type="entry name" value="TPR-like_helical_dom_sf"/>
</dbReference>
<dbReference type="AlphaFoldDB" id="A0AAN9I8X0"/>
<feature type="repeat" description="PPR" evidence="3">
    <location>
        <begin position="192"/>
        <end position="222"/>
    </location>
</feature>
<dbReference type="NCBIfam" id="TIGR00756">
    <property type="entry name" value="PPR"/>
    <property type="match status" value="5"/>
</dbReference>
<reference evidence="5 6" key="1">
    <citation type="submission" date="2024-01" db="EMBL/GenBank/DDBJ databases">
        <title>The genomes of 5 underutilized Papilionoideae crops provide insights into root nodulation and disease resistanc.</title>
        <authorList>
            <person name="Yuan L."/>
        </authorList>
    </citation>
    <scope>NUCLEOTIDE SEQUENCE [LARGE SCALE GENOMIC DNA]</scope>
    <source>
        <strain evidence="5">ZHUSHIDOU_FW_LH</strain>
        <tissue evidence="5">Leaf</tissue>
    </source>
</reference>
<feature type="domain" description="DYW" evidence="4">
    <location>
        <begin position="558"/>
        <end position="626"/>
    </location>
</feature>
<dbReference type="GO" id="GO:0009451">
    <property type="term" value="P:RNA modification"/>
    <property type="evidence" value="ECO:0007669"/>
    <property type="project" value="InterPro"/>
</dbReference>
<dbReference type="Pfam" id="PF14432">
    <property type="entry name" value="DYW_deaminase"/>
    <property type="match status" value="1"/>
</dbReference>
<dbReference type="InterPro" id="IPR046848">
    <property type="entry name" value="E_motif"/>
</dbReference>
<dbReference type="FunFam" id="1.25.40.10:FF:000450">
    <property type="entry name" value="Putative pentatricopeptide repeat-containing protein"/>
    <property type="match status" value="1"/>
</dbReference>
<dbReference type="Pfam" id="PF13041">
    <property type="entry name" value="PPR_2"/>
    <property type="match status" value="3"/>
</dbReference>
<evidence type="ECO:0000313" key="5">
    <source>
        <dbReference type="EMBL" id="KAK7268000.1"/>
    </source>
</evidence>
<dbReference type="Pfam" id="PF20431">
    <property type="entry name" value="E_motif"/>
    <property type="match status" value="1"/>
</dbReference>
<dbReference type="PANTHER" id="PTHR47926">
    <property type="entry name" value="PENTATRICOPEPTIDE REPEAT-CONTAINING PROTEIN"/>
    <property type="match status" value="1"/>
</dbReference>